<feature type="domain" description="Helicase C-terminal" evidence="13">
    <location>
        <begin position="562"/>
        <end position="734"/>
    </location>
</feature>
<evidence type="ECO:0000256" key="3">
    <source>
        <dbReference type="ARBA" id="ARBA00022448"/>
    </source>
</evidence>
<dbReference type="SUPFAM" id="SSF52540">
    <property type="entry name" value="P-loop containing nucleoside triphosphate hydrolases"/>
    <property type="match status" value="2"/>
</dbReference>
<keyword evidence="4" id="KW-1003">Cell membrane</keyword>
<dbReference type="PROSITE" id="PS51196">
    <property type="entry name" value="SECA_MOTOR_DEAD"/>
    <property type="match status" value="1"/>
</dbReference>
<evidence type="ECO:0000256" key="2">
    <source>
        <dbReference type="ARBA" id="ARBA00007650"/>
    </source>
</evidence>
<dbReference type="InterPro" id="IPR000185">
    <property type="entry name" value="SecA"/>
</dbReference>
<proteinExistence type="inferred from homology"/>
<dbReference type="SUPFAM" id="SSF81767">
    <property type="entry name" value="Pre-protein crosslinking domain of SecA"/>
    <property type="match status" value="1"/>
</dbReference>
<evidence type="ECO:0000259" key="13">
    <source>
        <dbReference type="PROSITE" id="PS51194"/>
    </source>
</evidence>
<dbReference type="InterPro" id="IPR027417">
    <property type="entry name" value="P-loop_NTPase"/>
</dbReference>
<dbReference type="InterPro" id="IPR014001">
    <property type="entry name" value="Helicase_ATP-bd"/>
</dbReference>
<dbReference type="PROSITE" id="PS51192">
    <property type="entry name" value="HELICASE_ATP_BIND_1"/>
    <property type="match status" value="1"/>
</dbReference>
<evidence type="ECO:0000256" key="10">
    <source>
        <dbReference type="ARBA" id="ARBA00023010"/>
    </source>
</evidence>
<keyword evidence="9" id="KW-1278">Translocase</keyword>
<dbReference type="GO" id="GO:0043952">
    <property type="term" value="P:protein transport by the Sec complex"/>
    <property type="evidence" value="ECO:0007669"/>
    <property type="project" value="TreeGrafter"/>
</dbReference>
<dbReference type="Pfam" id="PF07516">
    <property type="entry name" value="SecA_SW"/>
    <property type="match status" value="1"/>
</dbReference>
<dbReference type="PROSITE" id="PS51194">
    <property type="entry name" value="HELICASE_CTER"/>
    <property type="match status" value="1"/>
</dbReference>
<dbReference type="SMART" id="SM00958">
    <property type="entry name" value="SecA_PP_bind"/>
    <property type="match status" value="1"/>
</dbReference>
<feature type="domain" description="Helicase ATP-binding" evidence="12">
    <location>
        <begin position="131"/>
        <end position="289"/>
    </location>
</feature>
<keyword evidence="6" id="KW-0547">Nucleotide-binding</keyword>
<dbReference type="Pfam" id="PF07517">
    <property type="entry name" value="SecA_DEAD"/>
    <property type="match status" value="1"/>
</dbReference>
<dbReference type="GO" id="GO:0006886">
    <property type="term" value="P:intracellular protein transport"/>
    <property type="evidence" value="ECO:0007669"/>
    <property type="project" value="InterPro"/>
</dbReference>
<evidence type="ECO:0000256" key="1">
    <source>
        <dbReference type="ARBA" id="ARBA00004170"/>
    </source>
</evidence>
<keyword evidence="10" id="KW-0811">Translocation</keyword>
<dbReference type="GO" id="GO:0005829">
    <property type="term" value="C:cytosol"/>
    <property type="evidence" value="ECO:0007669"/>
    <property type="project" value="TreeGrafter"/>
</dbReference>
<dbReference type="PANTHER" id="PTHR30612">
    <property type="entry name" value="SECA INNER MEMBRANE COMPONENT OF SEC PROTEIN SECRETION SYSTEM"/>
    <property type="match status" value="1"/>
</dbReference>
<comment type="similarity">
    <text evidence="2">Belongs to the SecA family.</text>
</comment>
<evidence type="ECO:0000256" key="7">
    <source>
        <dbReference type="ARBA" id="ARBA00022840"/>
    </source>
</evidence>
<organism evidence="15">
    <name type="scientific">marine metagenome</name>
    <dbReference type="NCBI Taxonomy" id="408172"/>
    <lineage>
        <taxon>unclassified sequences</taxon>
        <taxon>metagenomes</taxon>
        <taxon>ecological metagenomes</taxon>
    </lineage>
</organism>
<dbReference type="PANTHER" id="PTHR30612:SF0">
    <property type="entry name" value="CHLOROPLAST PROTEIN-TRANSPORTING ATPASE"/>
    <property type="match status" value="1"/>
</dbReference>
<dbReference type="AlphaFoldDB" id="A0A381TQ88"/>
<keyword evidence="11" id="KW-0472">Membrane</keyword>
<dbReference type="InterPro" id="IPR036670">
    <property type="entry name" value="SecA_X-link_sf"/>
</dbReference>
<dbReference type="EMBL" id="UINC01004808">
    <property type="protein sequence ID" value="SVA16997.1"/>
    <property type="molecule type" value="Genomic_DNA"/>
</dbReference>
<evidence type="ECO:0000259" key="12">
    <source>
        <dbReference type="PROSITE" id="PS51192"/>
    </source>
</evidence>
<dbReference type="InterPro" id="IPR014018">
    <property type="entry name" value="SecA_motor_DEAD"/>
</dbReference>
<dbReference type="Pfam" id="PF01043">
    <property type="entry name" value="SecA_PP_bind"/>
    <property type="match status" value="1"/>
</dbReference>
<dbReference type="SUPFAM" id="SSF81886">
    <property type="entry name" value="Helical scaffold and wing domains of SecA"/>
    <property type="match status" value="1"/>
</dbReference>
<dbReference type="FunFam" id="3.40.50.300:FF:000246">
    <property type="entry name" value="Preprotein translocase subunit SecA"/>
    <property type="match status" value="1"/>
</dbReference>
<dbReference type="FunFam" id="3.40.50.300:FF:000429">
    <property type="entry name" value="Preprotein translocase subunit SecA"/>
    <property type="match status" value="1"/>
</dbReference>
<dbReference type="HAMAP" id="MF_01382">
    <property type="entry name" value="SecA"/>
    <property type="match status" value="1"/>
</dbReference>
<dbReference type="PRINTS" id="PR00906">
    <property type="entry name" value="SECA"/>
</dbReference>
<keyword evidence="8" id="KW-0653">Protein transport</keyword>
<evidence type="ECO:0000256" key="5">
    <source>
        <dbReference type="ARBA" id="ARBA00022490"/>
    </source>
</evidence>
<reference evidence="15" key="1">
    <citation type="submission" date="2018-05" db="EMBL/GenBank/DDBJ databases">
        <authorList>
            <person name="Lanie J.A."/>
            <person name="Ng W.-L."/>
            <person name="Kazmierczak K.M."/>
            <person name="Andrzejewski T.M."/>
            <person name="Davidsen T.M."/>
            <person name="Wayne K.J."/>
            <person name="Tettelin H."/>
            <person name="Glass J.I."/>
            <person name="Rusch D."/>
            <person name="Podicherti R."/>
            <person name="Tsui H.-C.T."/>
            <person name="Winkler M.E."/>
        </authorList>
    </citation>
    <scope>NUCLEOTIDE SEQUENCE</scope>
</reference>
<feature type="non-terminal residue" evidence="15">
    <location>
        <position position="933"/>
    </location>
</feature>
<keyword evidence="3" id="KW-0813">Transport</keyword>
<evidence type="ECO:0000313" key="15">
    <source>
        <dbReference type="EMBL" id="SVA16997.1"/>
    </source>
</evidence>
<dbReference type="InterPro" id="IPR044722">
    <property type="entry name" value="SecA_SF2_C"/>
</dbReference>
<dbReference type="InterPro" id="IPR011116">
    <property type="entry name" value="SecA_Wing/Scaffold"/>
</dbReference>
<dbReference type="CDD" id="cd18803">
    <property type="entry name" value="SF2_C_secA"/>
    <property type="match status" value="1"/>
</dbReference>
<evidence type="ECO:0000256" key="11">
    <source>
        <dbReference type="ARBA" id="ARBA00023136"/>
    </source>
</evidence>
<evidence type="ECO:0000256" key="8">
    <source>
        <dbReference type="ARBA" id="ARBA00022927"/>
    </source>
</evidence>
<keyword evidence="5" id="KW-0963">Cytoplasm</keyword>
<sequence length="933" mass="107041">MSVFAKIVTGIFGKKSEKDLKELSPFVDEINAAYNPLGSLSDDELINLFHTIKEEIKDLSINSRKTFKAEGLEEEDLDDAVIKAEQELLDLKMPEVFAIVKDASRRICGTEFMVMHQKMKWEMVPFDVQLMGGVVLHQGKIAEMKTGEGKTLVSTMPIILNAITGRGVHVITVNDYLAERDSQWMGILFEYLGLSVGCILNQMNSEQRKEMYNRDITYGTNSQFGFDYLRDNMSIRPEDQVQRGHAFAIVDEVDSVLVDEARTPLIISGNVDAPSNQQYNEWRNSIENIIRKQNQMVNKLIAEAEEVLGTDDNKAAVNLLIASRGAPKNKRLMKILQQQGTQQLIHKMESEYIRDKKMNELDEQLYFSIDERAHVIDLSEIGRQYLSPEHPENFIIPDLGEIFHEIENTEGITQHQVLEQKEESQTLHMERSDRIHAINQLLRAYSLYEKDIEYIVQEGKVLIVDEHTGRVLHGRRFSDGLHQALEAKEKVVIEKETQTMATITIQNYFRMYSKLAGMTGTAVTEAQELMEIYKLDVIEIPTNQNIIRKDADDLVYRTKREKYNAVIEKIQELSHKGQPILVGTTSVEESETLGRMLKRAKVPHNVLNAKQHQKEAEVITRAGQTSAVTIATNMAGRGTDIKLGDGVKELGGLFILGTGRHESRRIDLQLRGRSGRQGDPGESIFFLSLEDDLMRLFGSDRIAKVMDRMGVEEGEVITHAMVTRSIERAQKKVEGRNFGIRKHLLEYDDVMNQQREIVYDRRNYALHGENISREVDEIMADYLDNLIQLYCENGNNPREWNWDEFTNEVLNTFSLDIKSENDRVSSIDELRDMVVQGVNAILSFKKESVDDNVFDQFQKWVVFRTIDENWREHLAAMDQLREGIGLRAYGQKNPLIEYKQEGFGMFAEMMVDTNRETLKRIFRSNIQQTGKRP</sequence>
<dbReference type="InterPro" id="IPR020937">
    <property type="entry name" value="SecA_CS"/>
</dbReference>
<dbReference type="GO" id="GO:0005524">
    <property type="term" value="F:ATP binding"/>
    <property type="evidence" value="ECO:0007669"/>
    <property type="project" value="UniProtKB-KW"/>
</dbReference>
<dbReference type="GO" id="GO:0031522">
    <property type="term" value="C:cell envelope Sec protein transport complex"/>
    <property type="evidence" value="ECO:0007669"/>
    <property type="project" value="TreeGrafter"/>
</dbReference>
<gene>
    <name evidence="15" type="ORF">METZ01_LOCUS69851</name>
</gene>
<dbReference type="NCBIfam" id="TIGR00963">
    <property type="entry name" value="secA"/>
    <property type="match status" value="1"/>
</dbReference>
<dbReference type="Pfam" id="PF21090">
    <property type="entry name" value="P-loop_SecA"/>
    <property type="match status" value="1"/>
</dbReference>
<protein>
    <submittedName>
        <fullName evidence="15">Uncharacterized protein</fullName>
    </submittedName>
</protein>
<evidence type="ECO:0000256" key="6">
    <source>
        <dbReference type="ARBA" id="ARBA00022741"/>
    </source>
</evidence>
<dbReference type="GO" id="GO:0005886">
    <property type="term" value="C:plasma membrane"/>
    <property type="evidence" value="ECO:0007669"/>
    <property type="project" value="TreeGrafter"/>
</dbReference>
<dbReference type="GO" id="GO:0006605">
    <property type="term" value="P:protein targeting"/>
    <property type="evidence" value="ECO:0007669"/>
    <property type="project" value="InterPro"/>
</dbReference>
<dbReference type="GO" id="GO:0017038">
    <property type="term" value="P:protein import"/>
    <property type="evidence" value="ECO:0007669"/>
    <property type="project" value="InterPro"/>
</dbReference>
<dbReference type="SMART" id="SM00957">
    <property type="entry name" value="SecA_DEAD"/>
    <property type="match status" value="1"/>
</dbReference>
<dbReference type="Gene3D" id="3.40.50.300">
    <property type="entry name" value="P-loop containing nucleotide triphosphate hydrolases"/>
    <property type="match status" value="3"/>
</dbReference>
<dbReference type="CDD" id="cd17928">
    <property type="entry name" value="DEXDc_SecA"/>
    <property type="match status" value="1"/>
</dbReference>
<dbReference type="InterPro" id="IPR036266">
    <property type="entry name" value="SecA_Wing/Scaffold_sf"/>
</dbReference>
<name>A0A381TQ88_9ZZZZ</name>
<dbReference type="InterPro" id="IPR001650">
    <property type="entry name" value="Helicase_C-like"/>
</dbReference>
<feature type="domain" description="SecA family profile" evidence="14">
    <location>
        <begin position="5"/>
        <end position="718"/>
    </location>
</feature>
<dbReference type="Gene3D" id="1.10.3060.10">
    <property type="entry name" value="Helical scaffold and wing domains of SecA"/>
    <property type="match status" value="1"/>
</dbReference>
<dbReference type="InterPro" id="IPR011115">
    <property type="entry name" value="SecA_DEAD"/>
</dbReference>
<dbReference type="PROSITE" id="PS01312">
    <property type="entry name" value="SECA"/>
    <property type="match status" value="1"/>
</dbReference>
<dbReference type="Gene3D" id="3.90.1440.10">
    <property type="entry name" value="SecA, preprotein cross-linking domain"/>
    <property type="match status" value="1"/>
</dbReference>
<comment type="subcellular location">
    <subcellularLocation>
        <location evidence="1">Membrane</location>
        <topology evidence="1">Peripheral membrane protein</topology>
    </subcellularLocation>
</comment>
<evidence type="ECO:0000256" key="9">
    <source>
        <dbReference type="ARBA" id="ARBA00022967"/>
    </source>
</evidence>
<dbReference type="InterPro" id="IPR011130">
    <property type="entry name" value="SecA_preprotein_X-link_dom"/>
</dbReference>
<evidence type="ECO:0000256" key="4">
    <source>
        <dbReference type="ARBA" id="ARBA00022475"/>
    </source>
</evidence>
<accession>A0A381TQ88</accession>
<evidence type="ECO:0000259" key="14">
    <source>
        <dbReference type="PROSITE" id="PS51196"/>
    </source>
</evidence>
<keyword evidence="7" id="KW-0067">ATP-binding</keyword>